<name>A0A4Y2TGI0_ARAVE</name>
<dbReference type="AlphaFoldDB" id="A0A4Y2TGI0"/>
<gene>
    <name evidence="1" type="ORF">AVEN_48417_1</name>
</gene>
<evidence type="ECO:0000313" key="1">
    <source>
        <dbReference type="EMBL" id="GBN99744.1"/>
    </source>
</evidence>
<sequence length="144" mass="15292">MMRPGWITTAQQTVSTLFTLSGVWVSLVGSFSSTADELSHLTSKRSSTAAVLGYISLQRSMSHLLDSAAKADGASRHLTVKGVWVSWLDLQQTMSASHFSGRGSPLVDYSSTSRSGQLSHLSGSVGPLVDLEQQQVADGASHLN</sequence>
<dbReference type="EMBL" id="BGPR01028534">
    <property type="protein sequence ID" value="GBN99744.1"/>
    <property type="molecule type" value="Genomic_DNA"/>
</dbReference>
<comment type="caution">
    <text evidence="1">The sequence shown here is derived from an EMBL/GenBank/DDBJ whole genome shotgun (WGS) entry which is preliminary data.</text>
</comment>
<protein>
    <submittedName>
        <fullName evidence="1">Uncharacterized protein</fullName>
    </submittedName>
</protein>
<keyword evidence="2" id="KW-1185">Reference proteome</keyword>
<reference evidence="1 2" key="1">
    <citation type="journal article" date="2019" name="Sci. Rep.">
        <title>Orb-weaving spider Araneus ventricosus genome elucidates the spidroin gene catalogue.</title>
        <authorList>
            <person name="Kono N."/>
            <person name="Nakamura H."/>
            <person name="Ohtoshi R."/>
            <person name="Moran D.A.P."/>
            <person name="Shinohara A."/>
            <person name="Yoshida Y."/>
            <person name="Fujiwara M."/>
            <person name="Mori M."/>
            <person name="Tomita M."/>
            <person name="Arakawa K."/>
        </authorList>
    </citation>
    <scope>NUCLEOTIDE SEQUENCE [LARGE SCALE GENOMIC DNA]</scope>
</reference>
<organism evidence="1 2">
    <name type="scientific">Araneus ventricosus</name>
    <name type="common">Orbweaver spider</name>
    <name type="synonym">Epeira ventricosa</name>
    <dbReference type="NCBI Taxonomy" id="182803"/>
    <lineage>
        <taxon>Eukaryota</taxon>
        <taxon>Metazoa</taxon>
        <taxon>Ecdysozoa</taxon>
        <taxon>Arthropoda</taxon>
        <taxon>Chelicerata</taxon>
        <taxon>Arachnida</taxon>
        <taxon>Araneae</taxon>
        <taxon>Araneomorphae</taxon>
        <taxon>Entelegynae</taxon>
        <taxon>Araneoidea</taxon>
        <taxon>Araneidae</taxon>
        <taxon>Araneus</taxon>
    </lineage>
</organism>
<accession>A0A4Y2TGI0</accession>
<proteinExistence type="predicted"/>
<dbReference type="Proteomes" id="UP000499080">
    <property type="component" value="Unassembled WGS sequence"/>
</dbReference>
<evidence type="ECO:0000313" key="2">
    <source>
        <dbReference type="Proteomes" id="UP000499080"/>
    </source>
</evidence>